<evidence type="ECO:0000256" key="4">
    <source>
        <dbReference type="ARBA" id="ARBA00022980"/>
    </source>
</evidence>
<evidence type="ECO:0000256" key="5">
    <source>
        <dbReference type="ARBA" id="ARBA00023274"/>
    </source>
</evidence>
<dbReference type="GO" id="GO:0019843">
    <property type="term" value="F:rRNA binding"/>
    <property type="evidence" value="ECO:0007669"/>
    <property type="project" value="UniProtKB-KW"/>
</dbReference>
<dbReference type="GO" id="GO:0005840">
    <property type="term" value="C:ribosome"/>
    <property type="evidence" value="ECO:0007669"/>
    <property type="project" value="UniProtKB-KW"/>
</dbReference>
<dbReference type="EMBL" id="MH026108">
    <property type="protein sequence ID" value="QBX88579.1"/>
    <property type="molecule type" value="Genomic_DNA"/>
</dbReference>
<evidence type="ECO:0000256" key="1">
    <source>
        <dbReference type="ARBA" id="ARBA00010605"/>
    </source>
</evidence>
<dbReference type="InterPro" id="IPR000244">
    <property type="entry name" value="Ribosomal_bL9"/>
</dbReference>
<evidence type="ECO:0000313" key="8">
    <source>
        <dbReference type="EMBL" id="QBX88579.1"/>
    </source>
</evidence>
<keyword evidence="4 8" id="KW-0689">Ribosomal protein</keyword>
<dbReference type="RefSeq" id="YP_009628796.1">
    <property type="nucleotide sequence ID" value="NC_042171.1"/>
</dbReference>
<dbReference type="GeneID" id="40138728"/>
<dbReference type="Pfam" id="PF03948">
    <property type="entry name" value="Ribosomal_L9_C"/>
    <property type="match status" value="1"/>
</dbReference>
<dbReference type="HAMAP" id="MF_00503">
    <property type="entry name" value="Ribosomal_bL9"/>
    <property type="match status" value="1"/>
</dbReference>
<dbReference type="GO" id="GO:0003735">
    <property type="term" value="F:structural constituent of ribosome"/>
    <property type="evidence" value="ECO:0007669"/>
    <property type="project" value="InterPro"/>
</dbReference>
<dbReference type="PANTHER" id="PTHR21368">
    <property type="entry name" value="50S RIBOSOMAL PROTEIN L9"/>
    <property type="match status" value="1"/>
</dbReference>
<dbReference type="NCBIfam" id="TIGR00158">
    <property type="entry name" value="L9"/>
    <property type="match status" value="1"/>
</dbReference>
<keyword evidence="3" id="KW-0694">RNA-binding</keyword>
<dbReference type="SUPFAM" id="SSF55653">
    <property type="entry name" value="Ribosomal protein L9 C-domain"/>
    <property type="match status" value="1"/>
</dbReference>
<dbReference type="GO" id="GO:0006412">
    <property type="term" value="P:translation"/>
    <property type="evidence" value="ECO:0007669"/>
    <property type="project" value="InterPro"/>
</dbReference>
<keyword evidence="8" id="KW-0934">Plastid</keyword>
<sequence>MTSKHIDLILNQDINHLGNKGDIVKVSKGYARNYLLPSRSAELLTIQRLKYTKFIKERKNAINSEMRIKNKQLKEQLEAIRKFSIKKKVSETDNIFGSVTEKDIIQVIQDSTGTIIERNQVQLTDIKSIGIYPVQIHLMSSIIAEIQLQILPETL</sequence>
<dbReference type="InterPro" id="IPR009027">
    <property type="entry name" value="Ribosomal_bL9/RNase_H1_N"/>
</dbReference>
<dbReference type="GO" id="GO:1990904">
    <property type="term" value="C:ribonucleoprotein complex"/>
    <property type="evidence" value="ECO:0007669"/>
    <property type="project" value="UniProtKB-KW"/>
</dbReference>
<evidence type="ECO:0000256" key="6">
    <source>
        <dbReference type="ARBA" id="ARBA00035427"/>
    </source>
</evidence>
<name>A0A4D6BNM4_9FLOR</name>
<dbReference type="Pfam" id="PF01281">
    <property type="entry name" value="Ribosomal_L9_N"/>
    <property type="match status" value="1"/>
</dbReference>
<comment type="similarity">
    <text evidence="1">Belongs to the bacterial ribosomal protein bL9 family.</text>
</comment>
<keyword evidence="5" id="KW-0687">Ribonucleoprotein</keyword>
<dbReference type="AlphaFoldDB" id="A0A4D6BNM4"/>
<keyword evidence="2" id="KW-0699">rRNA-binding</keyword>
<proteinExistence type="inferred from homology"/>
<dbReference type="Gene3D" id="3.40.5.10">
    <property type="entry name" value="Ribosomal protein L9, N-terminal domain"/>
    <property type="match status" value="1"/>
</dbReference>
<evidence type="ECO:0000259" key="7">
    <source>
        <dbReference type="PROSITE" id="PS00651"/>
    </source>
</evidence>
<evidence type="ECO:0000256" key="3">
    <source>
        <dbReference type="ARBA" id="ARBA00022884"/>
    </source>
</evidence>
<dbReference type="InterPro" id="IPR036791">
    <property type="entry name" value="Ribosomal_bL9_C_sf"/>
</dbReference>
<organism evidence="8">
    <name type="scientific">Balbiania investiens</name>
    <dbReference type="NCBI Taxonomy" id="111861"/>
    <lineage>
        <taxon>Eukaryota</taxon>
        <taxon>Rhodophyta</taxon>
        <taxon>Florideophyceae</taxon>
        <taxon>Nemaliophycidae</taxon>
        <taxon>Balbianiales</taxon>
        <taxon>Balbianiaceae</taxon>
        <taxon>Balbiania</taxon>
    </lineage>
</organism>
<dbReference type="Gene3D" id="3.10.430.100">
    <property type="entry name" value="Ribosomal protein L9, C-terminal domain"/>
    <property type="match status" value="1"/>
</dbReference>
<protein>
    <recommendedName>
        <fullName evidence="6">50S ribosomal protein L9, chloroplastic</fullName>
    </recommendedName>
</protein>
<feature type="domain" description="Ribosomal protein L9" evidence="7">
    <location>
        <begin position="18"/>
        <end position="45"/>
    </location>
</feature>
<geneLocation type="plastid" evidence="8"/>
<reference evidence="8" key="1">
    <citation type="journal article" date="2019" name="Phycologia">
        <title>Chloroplast and mitochondrial genomes of Balbiania investiens (Balbianiales, Nemaliophycidae).</title>
        <authorList>
            <person name="Evans J.R."/>
            <person name="StAmour N."/>
            <person name="Verbruggen H."/>
            <person name="Salomaki E.D."/>
            <person name="Vis M.L."/>
        </authorList>
    </citation>
    <scope>NUCLEOTIDE SEQUENCE</scope>
</reference>
<dbReference type="InterPro" id="IPR020594">
    <property type="entry name" value="Ribosomal_bL9_bac/chp"/>
</dbReference>
<accession>A0A4D6BNM4</accession>
<dbReference type="InterPro" id="IPR036935">
    <property type="entry name" value="Ribosomal_bL9_N_sf"/>
</dbReference>
<gene>
    <name evidence="8" type="primary">rpl9</name>
</gene>
<evidence type="ECO:0000256" key="2">
    <source>
        <dbReference type="ARBA" id="ARBA00022730"/>
    </source>
</evidence>
<dbReference type="SUPFAM" id="SSF55658">
    <property type="entry name" value="L9 N-domain-like"/>
    <property type="match status" value="1"/>
</dbReference>
<dbReference type="PROSITE" id="PS00651">
    <property type="entry name" value="RIBOSOMAL_L9"/>
    <property type="match status" value="1"/>
</dbReference>
<dbReference type="InterPro" id="IPR020069">
    <property type="entry name" value="Ribosomal_bL9_C"/>
</dbReference>
<dbReference type="InterPro" id="IPR020070">
    <property type="entry name" value="Ribosomal_bL9_N"/>
</dbReference>